<dbReference type="Proteomes" id="UP000054558">
    <property type="component" value="Unassembled WGS sequence"/>
</dbReference>
<dbReference type="OrthoDB" id="1523883at2759"/>
<evidence type="ECO:0000256" key="2">
    <source>
        <dbReference type="ARBA" id="ARBA00022842"/>
    </source>
</evidence>
<keyword evidence="1" id="KW-0479">Metal-binding</keyword>
<dbReference type="Gene3D" id="1.10.1200.270">
    <property type="entry name" value="Methyltransferase, alpha-helical capping domain"/>
    <property type="match status" value="1"/>
</dbReference>
<dbReference type="InterPro" id="IPR029063">
    <property type="entry name" value="SAM-dependent_MTases_sf"/>
</dbReference>
<dbReference type="OMA" id="RPYHAAG"/>
<dbReference type="Gene3D" id="3.40.50.150">
    <property type="entry name" value="Vaccinia Virus protein VP39"/>
    <property type="match status" value="1"/>
</dbReference>
<keyword evidence="3" id="KW-0808">Transferase</keyword>
<dbReference type="EMBL" id="DF236971">
    <property type="protein sequence ID" value="GAQ79015.1"/>
    <property type="molecule type" value="Genomic_DNA"/>
</dbReference>
<dbReference type="AlphaFoldDB" id="A0A1Y1HKB4"/>
<organism evidence="3 4">
    <name type="scientific">Klebsormidium nitens</name>
    <name type="common">Green alga</name>
    <name type="synonym">Ulothrix nitens</name>
    <dbReference type="NCBI Taxonomy" id="105231"/>
    <lineage>
        <taxon>Eukaryota</taxon>
        <taxon>Viridiplantae</taxon>
        <taxon>Streptophyta</taxon>
        <taxon>Klebsormidiophyceae</taxon>
        <taxon>Klebsormidiales</taxon>
        <taxon>Klebsormidiaceae</taxon>
        <taxon>Klebsormidium</taxon>
    </lineage>
</organism>
<dbReference type="InterPro" id="IPR042086">
    <property type="entry name" value="MeTrfase_capping"/>
</dbReference>
<dbReference type="GO" id="GO:0046872">
    <property type="term" value="F:metal ion binding"/>
    <property type="evidence" value="ECO:0007669"/>
    <property type="project" value="UniProtKB-KW"/>
</dbReference>
<sequence>MHSSAVQPSPVMTGGAGPASYDENSSFQGNAFALLGGPILKRALGHWLQLRRWSPQTKERAVCIADLRSATGENAVAQMELVLHCQETTGLEEEKELQSVLQSSPRKRTDAFDSDGAFDPRTVMAFFSDLPDNDWGTLLRRIYIDSRGSGAAGIPRLPCHVAAVPGSFYERLFPDAFLDLAMCNAALHWLSRLPPEAEEPGWNPGRVWCTRGAPEHVEEAYRRQQAVDLRAFLNLRAAELRPGGLLWLLLPAKDESGGLSTTFGRILEDAWRELTQDGSLDTHWLDSFNIQAYFPTLSDVRQAVTESGAYDIHALECVRMSGTMPLRTGRGTLAGDDVQGTPRLPLPSVAHVWAVIQPQICGHTGTERGSRLYERMCEIWAREPDKYNRGTGAVMCVALFRK</sequence>
<keyword evidence="2" id="KW-0460">Magnesium</keyword>
<dbReference type="Pfam" id="PF03492">
    <property type="entry name" value="Methyltransf_7"/>
    <property type="match status" value="1"/>
</dbReference>
<evidence type="ECO:0000313" key="3">
    <source>
        <dbReference type="EMBL" id="GAQ79015.1"/>
    </source>
</evidence>
<name>A0A1Y1HKB4_KLENI</name>
<keyword evidence="4" id="KW-1185">Reference proteome</keyword>
<reference evidence="3 4" key="1">
    <citation type="journal article" date="2014" name="Nat. Commun.">
        <title>Klebsormidium flaccidum genome reveals primary factors for plant terrestrial adaptation.</title>
        <authorList>
            <person name="Hori K."/>
            <person name="Maruyama F."/>
            <person name="Fujisawa T."/>
            <person name="Togashi T."/>
            <person name="Yamamoto N."/>
            <person name="Seo M."/>
            <person name="Sato S."/>
            <person name="Yamada T."/>
            <person name="Mori H."/>
            <person name="Tajima N."/>
            <person name="Moriyama T."/>
            <person name="Ikeuchi M."/>
            <person name="Watanabe M."/>
            <person name="Wada H."/>
            <person name="Kobayashi K."/>
            <person name="Saito M."/>
            <person name="Masuda T."/>
            <person name="Sasaki-Sekimoto Y."/>
            <person name="Mashiguchi K."/>
            <person name="Awai K."/>
            <person name="Shimojima M."/>
            <person name="Masuda S."/>
            <person name="Iwai M."/>
            <person name="Nobusawa T."/>
            <person name="Narise T."/>
            <person name="Kondo S."/>
            <person name="Saito H."/>
            <person name="Sato R."/>
            <person name="Murakawa M."/>
            <person name="Ihara Y."/>
            <person name="Oshima-Yamada Y."/>
            <person name="Ohtaka K."/>
            <person name="Satoh M."/>
            <person name="Sonobe K."/>
            <person name="Ishii M."/>
            <person name="Ohtani R."/>
            <person name="Kanamori-Sato M."/>
            <person name="Honoki R."/>
            <person name="Miyazaki D."/>
            <person name="Mochizuki H."/>
            <person name="Umetsu J."/>
            <person name="Higashi K."/>
            <person name="Shibata D."/>
            <person name="Kamiya Y."/>
            <person name="Sato N."/>
            <person name="Nakamura Y."/>
            <person name="Tabata S."/>
            <person name="Ida S."/>
            <person name="Kurokawa K."/>
            <person name="Ohta H."/>
        </authorList>
    </citation>
    <scope>NUCLEOTIDE SEQUENCE [LARGE SCALE GENOMIC DNA]</scope>
    <source>
        <strain evidence="3 4">NIES-2285</strain>
    </source>
</reference>
<dbReference type="GO" id="GO:0032259">
    <property type="term" value="P:methylation"/>
    <property type="evidence" value="ECO:0000318"/>
    <property type="project" value="GO_Central"/>
</dbReference>
<dbReference type="GO" id="GO:0008757">
    <property type="term" value="F:S-adenosylmethionine-dependent methyltransferase activity"/>
    <property type="evidence" value="ECO:0000318"/>
    <property type="project" value="GO_Central"/>
</dbReference>
<evidence type="ECO:0000256" key="1">
    <source>
        <dbReference type="ARBA" id="ARBA00022723"/>
    </source>
</evidence>
<dbReference type="SUPFAM" id="SSF53335">
    <property type="entry name" value="S-adenosyl-L-methionine-dependent methyltransferases"/>
    <property type="match status" value="1"/>
</dbReference>
<proteinExistence type="predicted"/>
<dbReference type="PANTHER" id="PTHR31009">
    <property type="entry name" value="S-ADENOSYL-L-METHIONINE:CARBOXYL METHYLTRANSFERASE FAMILY PROTEIN"/>
    <property type="match status" value="1"/>
</dbReference>
<protein>
    <submittedName>
        <fullName evidence="3">S-adenosyl-L-methionine-dependent methyltransferases superfamily protein</fullName>
    </submittedName>
</protein>
<dbReference type="InterPro" id="IPR005299">
    <property type="entry name" value="MeTrfase_7"/>
</dbReference>
<gene>
    <name evidence="3" type="ORF">KFL_000220490</name>
</gene>
<keyword evidence="3" id="KW-0489">Methyltransferase</keyword>
<evidence type="ECO:0000313" key="4">
    <source>
        <dbReference type="Proteomes" id="UP000054558"/>
    </source>
</evidence>
<accession>A0A1Y1HKB4</accession>